<evidence type="ECO:0000256" key="1">
    <source>
        <dbReference type="SAM" id="Phobius"/>
    </source>
</evidence>
<gene>
    <name evidence="2" type="ORF">A2430_01280</name>
</gene>
<feature type="transmembrane region" description="Helical" evidence="1">
    <location>
        <begin position="63"/>
        <end position="85"/>
    </location>
</feature>
<keyword evidence="1" id="KW-1133">Transmembrane helix</keyword>
<evidence type="ECO:0000313" key="2">
    <source>
        <dbReference type="EMBL" id="OGZ03127.1"/>
    </source>
</evidence>
<sequence>MKEKLDKGQIGLAVGLFFAVVHAAWAAAIALTPTLVEKAINWILSMHFLKISFSFLPFSFGNAIILIVLTFICGYVLGWVFAALANAPRKS</sequence>
<name>A0A1G2CPF8_9BACT</name>
<protein>
    <submittedName>
        <fullName evidence="2">Uncharacterized protein</fullName>
    </submittedName>
</protein>
<keyword evidence="1" id="KW-0812">Transmembrane</keyword>
<proteinExistence type="predicted"/>
<dbReference type="EMBL" id="MHLF01000027">
    <property type="protein sequence ID" value="OGZ03127.1"/>
    <property type="molecule type" value="Genomic_DNA"/>
</dbReference>
<dbReference type="AlphaFoldDB" id="A0A1G2CPF8"/>
<keyword evidence="1" id="KW-0472">Membrane</keyword>
<evidence type="ECO:0000313" key="3">
    <source>
        <dbReference type="Proteomes" id="UP000177246"/>
    </source>
</evidence>
<comment type="caution">
    <text evidence="2">The sequence shown here is derived from an EMBL/GenBank/DDBJ whole genome shotgun (WGS) entry which is preliminary data.</text>
</comment>
<reference evidence="2 3" key="1">
    <citation type="journal article" date="2016" name="Nat. Commun.">
        <title>Thousands of microbial genomes shed light on interconnected biogeochemical processes in an aquifer system.</title>
        <authorList>
            <person name="Anantharaman K."/>
            <person name="Brown C.T."/>
            <person name="Hug L.A."/>
            <person name="Sharon I."/>
            <person name="Castelle C.J."/>
            <person name="Probst A.J."/>
            <person name="Thomas B.C."/>
            <person name="Singh A."/>
            <person name="Wilkins M.J."/>
            <person name="Karaoz U."/>
            <person name="Brodie E.L."/>
            <person name="Williams K.H."/>
            <person name="Hubbard S.S."/>
            <person name="Banfield J.F."/>
        </authorList>
    </citation>
    <scope>NUCLEOTIDE SEQUENCE [LARGE SCALE GENOMIC DNA]</scope>
</reference>
<organism evidence="2 3">
    <name type="scientific">Candidatus Liptonbacteria bacterium RIFOXYC1_FULL_36_8</name>
    <dbReference type="NCBI Taxonomy" id="1798655"/>
    <lineage>
        <taxon>Bacteria</taxon>
        <taxon>Candidatus Liptoniibacteriota</taxon>
    </lineage>
</organism>
<dbReference type="Proteomes" id="UP000177246">
    <property type="component" value="Unassembled WGS sequence"/>
</dbReference>
<accession>A0A1G2CPF8</accession>